<dbReference type="RefSeq" id="WP_119515783.1">
    <property type="nucleotide sequence ID" value="NZ_NQYH01000003.1"/>
</dbReference>
<organism evidence="7 8">
    <name type="scientific">Neopusillimonas maritima</name>
    <dbReference type="NCBI Taxonomy" id="2026239"/>
    <lineage>
        <taxon>Bacteria</taxon>
        <taxon>Pseudomonadati</taxon>
        <taxon>Pseudomonadota</taxon>
        <taxon>Betaproteobacteria</taxon>
        <taxon>Burkholderiales</taxon>
        <taxon>Alcaligenaceae</taxon>
        <taxon>Neopusillimonas</taxon>
    </lineage>
</organism>
<dbReference type="Pfam" id="PF19112">
    <property type="entry name" value="VanA_C"/>
    <property type="match status" value="1"/>
</dbReference>
<keyword evidence="2" id="KW-0479">Metal-binding</keyword>
<dbReference type="PANTHER" id="PTHR21266:SF60">
    <property type="entry name" value="3-KETOSTEROID-9-ALPHA-MONOOXYGENASE, OXYGENASE COMPONENT"/>
    <property type="match status" value="1"/>
</dbReference>
<dbReference type="Gene3D" id="3.90.380.10">
    <property type="entry name" value="Naphthalene 1,2-dioxygenase Alpha Subunit, Chain A, domain 1"/>
    <property type="match status" value="1"/>
</dbReference>
<dbReference type="SUPFAM" id="SSF55961">
    <property type="entry name" value="Bet v1-like"/>
    <property type="match status" value="1"/>
</dbReference>
<dbReference type="Gene3D" id="2.102.10.10">
    <property type="entry name" value="Rieske [2Fe-2S] iron-sulphur domain"/>
    <property type="match status" value="1"/>
</dbReference>
<dbReference type="PANTHER" id="PTHR21266">
    <property type="entry name" value="IRON-SULFUR DOMAIN CONTAINING PROTEIN"/>
    <property type="match status" value="1"/>
</dbReference>
<keyword evidence="4" id="KW-0408">Iron</keyword>
<dbReference type="PROSITE" id="PS51296">
    <property type="entry name" value="RIESKE"/>
    <property type="match status" value="1"/>
</dbReference>
<dbReference type="GO" id="GO:0051537">
    <property type="term" value="F:2 iron, 2 sulfur cluster binding"/>
    <property type="evidence" value="ECO:0007669"/>
    <property type="project" value="UniProtKB-KW"/>
</dbReference>
<gene>
    <name evidence="7" type="ORF">CJP73_06005</name>
</gene>
<keyword evidence="3" id="KW-0560">Oxidoreductase</keyword>
<evidence type="ECO:0000256" key="4">
    <source>
        <dbReference type="ARBA" id="ARBA00023004"/>
    </source>
</evidence>
<feature type="domain" description="Rieske" evidence="6">
    <location>
        <begin position="9"/>
        <end position="110"/>
    </location>
</feature>
<evidence type="ECO:0000256" key="2">
    <source>
        <dbReference type="ARBA" id="ARBA00022723"/>
    </source>
</evidence>
<dbReference type="Proteomes" id="UP000266206">
    <property type="component" value="Unassembled WGS sequence"/>
</dbReference>
<dbReference type="EMBL" id="NQYH01000003">
    <property type="protein sequence ID" value="RIY41528.1"/>
    <property type="molecule type" value="Genomic_DNA"/>
</dbReference>
<protein>
    <submittedName>
        <fullName evidence="7">Vanillate O-demethylase oxygenase</fullName>
    </submittedName>
</protein>
<reference evidence="7 8" key="1">
    <citation type="submission" date="2017-08" db="EMBL/GenBank/DDBJ databases">
        <title>Pusillimonas indicus sp. nov., a member of the family Alcaligenaceae isolated from surface seawater.</title>
        <authorList>
            <person name="Li J."/>
        </authorList>
    </citation>
    <scope>NUCLEOTIDE SEQUENCE [LARGE SCALE GENOMIC DNA]</scope>
    <source>
        <strain evidence="7 8">L52-1-41</strain>
    </source>
</reference>
<dbReference type="GO" id="GO:0046872">
    <property type="term" value="F:metal ion binding"/>
    <property type="evidence" value="ECO:0007669"/>
    <property type="project" value="UniProtKB-KW"/>
</dbReference>
<keyword evidence="7" id="KW-0489">Methyltransferase</keyword>
<evidence type="ECO:0000259" key="6">
    <source>
        <dbReference type="PROSITE" id="PS51296"/>
    </source>
</evidence>
<dbReference type="SUPFAM" id="SSF50022">
    <property type="entry name" value="ISP domain"/>
    <property type="match status" value="1"/>
</dbReference>
<evidence type="ECO:0000256" key="1">
    <source>
        <dbReference type="ARBA" id="ARBA00022714"/>
    </source>
</evidence>
<dbReference type="InterPro" id="IPR036922">
    <property type="entry name" value="Rieske_2Fe-2S_sf"/>
</dbReference>
<accession>A0A3A1YWG6</accession>
<dbReference type="InterPro" id="IPR044043">
    <property type="entry name" value="VanA_C_cat"/>
</dbReference>
<dbReference type="GO" id="GO:0016491">
    <property type="term" value="F:oxidoreductase activity"/>
    <property type="evidence" value="ECO:0007669"/>
    <property type="project" value="UniProtKB-KW"/>
</dbReference>
<keyword evidence="1" id="KW-0001">2Fe-2S</keyword>
<dbReference type="InterPro" id="IPR017941">
    <property type="entry name" value="Rieske_2Fe-2S"/>
</dbReference>
<keyword evidence="5" id="KW-0411">Iron-sulfur</keyword>
<sequence>MAEYVLNTWYPIAWSRDITNSLTQRRIVEKDVVMYRNSHGKVVAQLDICPHRMMPLSMGRLKGDAIQCGYHGMEFDCSGKCVRIPGQEKIPAGAKVTTYPVHEHMGLVWIWMGDVEKADTSKVYNLEQYHDPAWDVVEGDALQIDCNYLNLCDNLCDPSHVSFVHLTTLGNAASEDVPVNSERTEDGVLTWRWVIDAPAIPIFQKFGGFTTNVDRWHYYHYTAPSIAVIDFGTAKTGTGAPEGNRDDCVQIYACHFMTPVDENTTIDHWMHIKNFKADAKTNAEMSASFREAFNEDKVILEAIHKNERAYPDFKTTMLNLDASVVRMRRKVDSMIEEEKAGRQTVKAA</sequence>
<evidence type="ECO:0000256" key="3">
    <source>
        <dbReference type="ARBA" id="ARBA00023002"/>
    </source>
</evidence>
<dbReference type="CDD" id="cd08878">
    <property type="entry name" value="RHO_alpha_C_DMO-like"/>
    <property type="match status" value="1"/>
</dbReference>
<comment type="caution">
    <text evidence="7">The sequence shown here is derived from an EMBL/GenBank/DDBJ whole genome shotgun (WGS) entry which is preliminary data.</text>
</comment>
<evidence type="ECO:0000313" key="8">
    <source>
        <dbReference type="Proteomes" id="UP000266206"/>
    </source>
</evidence>
<evidence type="ECO:0000256" key="5">
    <source>
        <dbReference type="ARBA" id="ARBA00023014"/>
    </source>
</evidence>
<dbReference type="InterPro" id="IPR050584">
    <property type="entry name" value="Cholesterol_7-desaturase"/>
</dbReference>
<dbReference type="GO" id="GO:0032259">
    <property type="term" value="P:methylation"/>
    <property type="evidence" value="ECO:0007669"/>
    <property type="project" value="UniProtKB-KW"/>
</dbReference>
<name>A0A3A1YWG6_9BURK</name>
<dbReference type="GO" id="GO:0008168">
    <property type="term" value="F:methyltransferase activity"/>
    <property type="evidence" value="ECO:0007669"/>
    <property type="project" value="UniProtKB-KW"/>
</dbReference>
<dbReference type="OrthoDB" id="9769355at2"/>
<keyword evidence="7" id="KW-0808">Transferase</keyword>
<dbReference type="AlphaFoldDB" id="A0A3A1YWG6"/>
<proteinExistence type="predicted"/>
<evidence type="ECO:0000313" key="7">
    <source>
        <dbReference type="EMBL" id="RIY41528.1"/>
    </source>
</evidence>
<dbReference type="Pfam" id="PF00355">
    <property type="entry name" value="Rieske"/>
    <property type="match status" value="1"/>
</dbReference>